<dbReference type="Proteomes" id="UP000216133">
    <property type="component" value="Unassembled WGS sequence"/>
</dbReference>
<accession>A0A268QUU4</accession>
<sequence length="74" mass="8431">DTYEDNAYTRIVEEKLGAKIENAFEGEGEDYTRQVALAISSGELPDMMRVDSREELKELVENDLIADLTDVYNE</sequence>
<gene>
    <name evidence="1" type="ORF">CHH61_25385</name>
</gene>
<feature type="non-terminal residue" evidence="1">
    <location>
        <position position="74"/>
    </location>
</feature>
<proteinExistence type="predicted"/>
<dbReference type="SUPFAM" id="SSF53850">
    <property type="entry name" value="Periplasmic binding protein-like II"/>
    <property type="match status" value="1"/>
</dbReference>
<comment type="caution">
    <text evidence="1">The sequence shown here is derived from an EMBL/GenBank/DDBJ whole genome shotgun (WGS) entry which is preliminary data.</text>
</comment>
<protein>
    <submittedName>
        <fullName evidence="1">Uncharacterized protein</fullName>
    </submittedName>
</protein>
<dbReference type="Gene3D" id="3.40.190.10">
    <property type="entry name" value="Periplasmic binding protein-like II"/>
    <property type="match status" value="1"/>
</dbReference>
<feature type="non-terminal residue" evidence="1">
    <location>
        <position position="1"/>
    </location>
</feature>
<organism evidence="1 2">
    <name type="scientific">Shouchella clausii</name>
    <name type="common">Alkalihalobacillus clausii</name>
    <dbReference type="NCBI Taxonomy" id="79880"/>
    <lineage>
        <taxon>Bacteria</taxon>
        <taxon>Bacillati</taxon>
        <taxon>Bacillota</taxon>
        <taxon>Bacilli</taxon>
        <taxon>Bacillales</taxon>
        <taxon>Bacillaceae</taxon>
        <taxon>Shouchella</taxon>
    </lineage>
</organism>
<dbReference type="AlphaFoldDB" id="A0A268QUU4"/>
<reference evidence="1 2" key="1">
    <citation type="submission" date="2017-07" db="EMBL/GenBank/DDBJ databases">
        <title>Isolation and whole genome analysis of endospore-forming bacteria from heroin.</title>
        <authorList>
            <person name="Kalinowski J."/>
            <person name="Ahrens B."/>
            <person name="Al-Dilaimi A."/>
            <person name="Winkler A."/>
            <person name="Wibberg D."/>
            <person name="Schleenbecker U."/>
            <person name="Ruckert C."/>
            <person name="Wolfel R."/>
            <person name="Grass G."/>
        </authorList>
    </citation>
    <scope>NUCLEOTIDE SEQUENCE [LARGE SCALE GENOMIC DNA]</scope>
    <source>
        <strain evidence="1 2">7523-2</strain>
    </source>
</reference>
<dbReference type="EMBL" id="NPBS01000756">
    <property type="protein sequence ID" value="PAF11794.1"/>
    <property type="molecule type" value="Genomic_DNA"/>
</dbReference>
<evidence type="ECO:0000313" key="1">
    <source>
        <dbReference type="EMBL" id="PAF11794.1"/>
    </source>
</evidence>
<evidence type="ECO:0000313" key="2">
    <source>
        <dbReference type="Proteomes" id="UP000216133"/>
    </source>
</evidence>
<name>A0A268QUU4_SHOCL</name>